<dbReference type="AlphaFoldDB" id="A0A0C3BKC4"/>
<reference evidence="10" key="2">
    <citation type="submission" date="2015-01" db="EMBL/GenBank/DDBJ databases">
        <title>Evolutionary Origins and Diversification of the Mycorrhizal Mutualists.</title>
        <authorList>
            <consortium name="DOE Joint Genome Institute"/>
            <consortium name="Mycorrhizal Genomics Consortium"/>
            <person name="Kohler A."/>
            <person name="Kuo A."/>
            <person name="Nagy L.G."/>
            <person name="Floudas D."/>
            <person name="Copeland A."/>
            <person name="Barry K.W."/>
            <person name="Cichocki N."/>
            <person name="Veneault-Fourrey C."/>
            <person name="LaButti K."/>
            <person name="Lindquist E.A."/>
            <person name="Lipzen A."/>
            <person name="Lundell T."/>
            <person name="Morin E."/>
            <person name="Murat C."/>
            <person name="Riley R."/>
            <person name="Ohm R."/>
            <person name="Sun H."/>
            <person name="Tunlid A."/>
            <person name="Henrissat B."/>
            <person name="Grigoriev I.V."/>
            <person name="Hibbett D.S."/>
            <person name="Martin F."/>
        </authorList>
    </citation>
    <scope>NUCLEOTIDE SEQUENCE [LARGE SCALE GENOMIC DNA]</scope>
    <source>
        <strain evidence="10">MAFF 305830</strain>
    </source>
</reference>
<dbReference type="InterPro" id="IPR007255">
    <property type="entry name" value="COG8"/>
</dbReference>
<evidence type="ECO:0000313" key="9">
    <source>
        <dbReference type="EMBL" id="KIM32524.1"/>
    </source>
</evidence>
<dbReference type="EMBL" id="KN824280">
    <property type="protein sequence ID" value="KIM32524.1"/>
    <property type="molecule type" value="Genomic_DNA"/>
</dbReference>
<keyword evidence="7" id="KW-0472">Membrane</keyword>
<dbReference type="GO" id="GO:0015031">
    <property type="term" value="P:protein transport"/>
    <property type="evidence" value="ECO:0007669"/>
    <property type="project" value="UniProtKB-KW"/>
</dbReference>
<evidence type="ECO:0000256" key="3">
    <source>
        <dbReference type="ARBA" id="ARBA00020983"/>
    </source>
</evidence>
<feature type="non-terminal residue" evidence="9">
    <location>
        <position position="459"/>
    </location>
</feature>
<proteinExistence type="inferred from homology"/>
<dbReference type="GO" id="GO:0017119">
    <property type="term" value="C:Golgi transport complex"/>
    <property type="evidence" value="ECO:0007669"/>
    <property type="project" value="InterPro"/>
</dbReference>
<dbReference type="GO" id="GO:0000139">
    <property type="term" value="C:Golgi membrane"/>
    <property type="evidence" value="ECO:0007669"/>
    <property type="project" value="UniProtKB-SubCell"/>
</dbReference>
<comment type="subcellular location">
    <subcellularLocation>
        <location evidence="1">Golgi apparatus membrane</location>
        <topology evidence="1">Peripheral membrane protein</topology>
    </subcellularLocation>
</comment>
<sequence>LSDLLSSPSVLSSETSLLTSELTSLCHASNSTFLLLHNTSSTLSASFNTLSSSLDSLLDTLPTLNTATQNFTKTTKPILEERRKAGLVLEQQEKLIDLLEIPALIDTCSRNGQYQDALDLSLHAETLWKQFREADGDTGASGVLKSLQKEVQGSVRLLLGGLIETLKGRSKLPVLYKAVGFLRKMGGWQEEELAVLFLCCRAAYLDEQHSTNESNQGSTKDVVKYLRGYIDVFREGVYDVVTAYTTIFLDHAQYSHSQEPASPDMVEELRFLLSMFTNNQITHLISTLSSNLSQVDDFGSLPSLLTQLNYCGTSFARVGLEFRPLLASPFEAAVLGYIANSMENAATLFASSISDNEKNGIPPSSWLVATGTSSTSLPGRNVPSIPQIPDSLEVDRSTSQTHLPPPQVLTFSPLLATFLNSYLTMLNSLRLLPIVSLLPSIYNALCQSLAISIQLFLDY</sequence>
<comment type="similarity">
    <text evidence="2">Belongs to the COG8 family.</text>
</comment>
<evidence type="ECO:0000256" key="1">
    <source>
        <dbReference type="ARBA" id="ARBA00004395"/>
    </source>
</evidence>
<dbReference type="Proteomes" id="UP000054097">
    <property type="component" value="Unassembled WGS sequence"/>
</dbReference>
<evidence type="ECO:0000256" key="8">
    <source>
        <dbReference type="ARBA" id="ARBA00031347"/>
    </source>
</evidence>
<evidence type="ECO:0000256" key="2">
    <source>
        <dbReference type="ARBA" id="ARBA00006419"/>
    </source>
</evidence>
<protein>
    <recommendedName>
        <fullName evidence="3">Conserved oligomeric Golgi complex subunit 8</fullName>
    </recommendedName>
    <alternativeName>
        <fullName evidence="8">Component of oligomeric Golgi complex 8</fullName>
    </alternativeName>
</protein>
<keyword evidence="5" id="KW-0653">Protein transport</keyword>
<dbReference type="PANTHER" id="PTHR21311">
    <property type="entry name" value="CONSERVED OLIGOMERIC GOLGI COMPLEX COMPONENT 8"/>
    <property type="match status" value="1"/>
</dbReference>
<evidence type="ECO:0000313" key="10">
    <source>
        <dbReference type="Proteomes" id="UP000054097"/>
    </source>
</evidence>
<gene>
    <name evidence="9" type="ORF">M408DRAFT_36467</name>
</gene>
<feature type="non-terminal residue" evidence="9">
    <location>
        <position position="1"/>
    </location>
</feature>
<keyword evidence="6" id="KW-0333">Golgi apparatus</keyword>
<evidence type="ECO:0000256" key="7">
    <source>
        <dbReference type="ARBA" id="ARBA00023136"/>
    </source>
</evidence>
<evidence type="ECO:0000256" key="4">
    <source>
        <dbReference type="ARBA" id="ARBA00022448"/>
    </source>
</evidence>
<dbReference type="STRING" id="933852.A0A0C3BKC4"/>
<dbReference type="PANTHER" id="PTHR21311:SF0">
    <property type="entry name" value="CONSERVED OLIGOMERIC GOLGI COMPLEX SUBUNIT 8"/>
    <property type="match status" value="1"/>
</dbReference>
<accession>A0A0C3BKC4</accession>
<name>A0A0C3BKC4_SERVB</name>
<dbReference type="SUPFAM" id="SSF74788">
    <property type="entry name" value="Cullin repeat-like"/>
    <property type="match status" value="1"/>
</dbReference>
<keyword evidence="4" id="KW-0813">Transport</keyword>
<dbReference type="InterPro" id="IPR016159">
    <property type="entry name" value="Cullin_repeat-like_dom_sf"/>
</dbReference>
<reference evidence="9 10" key="1">
    <citation type="submission" date="2014-04" db="EMBL/GenBank/DDBJ databases">
        <authorList>
            <consortium name="DOE Joint Genome Institute"/>
            <person name="Kuo A."/>
            <person name="Zuccaro A."/>
            <person name="Kohler A."/>
            <person name="Nagy L.G."/>
            <person name="Floudas D."/>
            <person name="Copeland A."/>
            <person name="Barry K.W."/>
            <person name="Cichocki N."/>
            <person name="Veneault-Fourrey C."/>
            <person name="LaButti K."/>
            <person name="Lindquist E.A."/>
            <person name="Lipzen A."/>
            <person name="Lundell T."/>
            <person name="Morin E."/>
            <person name="Murat C."/>
            <person name="Sun H."/>
            <person name="Tunlid A."/>
            <person name="Henrissat B."/>
            <person name="Grigoriev I.V."/>
            <person name="Hibbett D.S."/>
            <person name="Martin F."/>
            <person name="Nordberg H.P."/>
            <person name="Cantor M.N."/>
            <person name="Hua S.X."/>
        </authorList>
    </citation>
    <scope>NUCLEOTIDE SEQUENCE [LARGE SCALE GENOMIC DNA]</scope>
    <source>
        <strain evidence="9 10">MAFF 305830</strain>
    </source>
</reference>
<dbReference type="HOGENOM" id="CLU_017968_4_1_1"/>
<dbReference type="GO" id="GO:0006891">
    <property type="term" value="P:intra-Golgi vesicle-mediated transport"/>
    <property type="evidence" value="ECO:0007669"/>
    <property type="project" value="TreeGrafter"/>
</dbReference>
<keyword evidence="10" id="KW-1185">Reference proteome</keyword>
<dbReference type="Pfam" id="PF04124">
    <property type="entry name" value="Dor1"/>
    <property type="match status" value="1"/>
</dbReference>
<evidence type="ECO:0000256" key="5">
    <source>
        <dbReference type="ARBA" id="ARBA00022927"/>
    </source>
</evidence>
<dbReference type="OrthoDB" id="1661054at2759"/>
<organism evidence="9 10">
    <name type="scientific">Serendipita vermifera MAFF 305830</name>
    <dbReference type="NCBI Taxonomy" id="933852"/>
    <lineage>
        <taxon>Eukaryota</taxon>
        <taxon>Fungi</taxon>
        <taxon>Dikarya</taxon>
        <taxon>Basidiomycota</taxon>
        <taxon>Agaricomycotina</taxon>
        <taxon>Agaricomycetes</taxon>
        <taxon>Sebacinales</taxon>
        <taxon>Serendipitaceae</taxon>
        <taxon>Serendipita</taxon>
    </lineage>
</organism>
<evidence type="ECO:0000256" key="6">
    <source>
        <dbReference type="ARBA" id="ARBA00023034"/>
    </source>
</evidence>